<accession>A0ACC2F370</accession>
<protein>
    <submittedName>
        <fullName evidence="1">Uncharacterized protein</fullName>
    </submittedName>
</protein>
<comment type="caution">
    <text evidence="1">The sequence shown here is derived from an EMBL/GenBank/DDBJ whole genome shotgun (WGS) entry which is preliminary data.</text>
</comment>
<evidence type="ECO:0000313" key="2">
    <source>
        <dbReference type="Proteomes" id="UP001157502"/>
    </source>
</evidence>
<dbReference type="Proteomes" id="UP001157502">
    <property type="component" value="Chromosome 35"/>
</dbReference>
<proteinExistence type="predicted"/>
<organism evidence="1 2">
    <name type="scientific">Dallia pectoralis</name>
    <name type="common">Alaska blackfish</name>
    <dbReference type="NCBI Taxonomy" id="75939"/>
    <lineage>
        <taxon>Eukaryota</taxon>
        <taxon>Metazoa</taxon>
        <taxon>Chordata</taxon>
        <taxon>Craniata</taxon>
        <taxon>Vertebrata</taxon>
        <taxon>Euteleostomi</taxon>
        <taxon>Actinopterygii</taxon>
        <taxon>Neopterygii</taxon>
        <taxon>Teleostei</taxon>
        <taxon>Protacanthopterygii</taxon>
        <taxon>Esociformes</taxon>
        <taxon>Umbridae</taxon>
        <taxon>Dallia</taxon>
    </lineage>
</organism>
<sequence length="105" mass="11656">MSSSGFDPGPVPLAFPQAFQSQSKFPPAFHDPEPVQPDTPVQAGIKIRVSYCHSQRGQRGNLGHPWWGGYRICSQRHLLPRSSCHKILIVTECQHSLLPMLPSAQ</sequence>
<gene>
    <name evidence="1" type="ORF">DPEC_G00343690</name>
</gene>
<keyword evidence="2" id="KW-1185">Reference proteome</keyword>
<dbReference type="EMBL" id="CM055762">
    <property type="protein sequence ID" value="KAJ7985749.1"/>
    <property type="molecule type" value="Genomic_DNA"/>
</dbReference>
<name>A0ACC2F370_DALPE</name>
<evidence type="ECO:0000313" key="1">
    <source>
        <dbReference type="EMBL" id="KAJ7985749.1"/>
    </source>
</evidence>
<reference evidence="1" key="1">
    <citation type="submission" date="2021-05" db="EMBL/GenBank/DDBJ databases">
        <authorList>
            <person name="Pan Q."/>
            <person name="Jouanno E."/>
            <person name="Zahm M."/>
            <person name="Klopp C."/>
            <person name="Cabau C."/>
            <person name="Louis A."/>
            <person name="Berthelot C."/>
            <person name="Parey E."/>
            <person name="Roest Crollius H."/>
            <person name="Montfort J."/>
            <person name="Robinson-Rechavi M."/>
            <person name="Bouchez O."/>
            <person name="Lampietro C."/>
            <person name="Lopez Roques C."/>
            <person name="Donnadieu C."/>
            <person name="Postlethwait J."/>
            <person name="Bobe J."/>
            <person name="Dillon D."/>
            <person name="Chandos A."/>
            <person name="von Hippel F."/>
            <person name="Guiguen Y."/>
        </authorList>
    </citation>
    <scope>NUCLEOTIDE SEQUENCE</scope>
    <source>
        <strain evidence="1">YG-Jan2019</strain>
    </source>
</reference>